<dbReference type="InParanoid" id="A0A2K3CXK7"/>
<keyword evidence="3" id="KW-1185">Reference proteome</keyword>
<dbReference type="Gramene" id="PNW73018">
    <property type="protein sequence ID" value="PNW73018"/>
    <property type="gene ID" value="CHLRE_14g615618v5"/>
</dbReference>
<evidence type="ECO:0000313" key="2">
    <source>
        <dbReference type="EMBL" id="PNW73018.1"/>
    </source>
</evidence>
<evidence type="ECO:0000256" key="1">
    <source>
        <dbReference type="SAM" id="MobiDB-lite"/>
    </source>
</evidence>
<dbReference type="RefSeq" id="XP_042916751.1">
    <property type="nucleotide sequence ID" value="XM_043070078.1"/>
</dbReference>
<accession>A0A2K3CXK7</accession>
<reference evidence="2 3" key="1">
    <citation type="journal article" date="2007" name="Science">
        <title>The Chlamydomonas genome reveals the evolution of key animal and plant functions.</title>
        <authorList>
            <person name="Merchant S.S."/>
            <person name="Prochnik S.E."/>
            <person name="Vallon O."/>
            <person name="Harris E.H."/>
            <person name="Karpowicz S.J."/>
            <person name="Witman G.B."/>
            <person name="Terry A."/>
            <person name="Salamov A."/>
            <person name="Fritz-Laylin L.K."/>
            <person name="Marechal-Drouard L."/>
            <person name="Marshall W.F."/>
            <person name="Qu L.H."/>
            <person name="Nelson D.R."/>
            <person name="Sanderfoot A.A."/>
            <person name="Spalding M.H."/>
            <person name="Kapitonov V.V."/>
            <person name="Ren Q."/>
            <person name="Ferris P."/>
            <person name="Lindquist E."/>
            <person name="Shapiro H."/>
            <person name="Lucas S.M."/>
            <person name="Grimwood J."/>
            <person name="Schmutz J."/>
            <person name="Cardol P."/>
            <person name="Cerutti H."/>
            <person name="Chanfreau G."/>
            <person name="Chen C.L."/>
            <person name="Cognat V."/>
            <person name="Croft M.T."/>
            <person name="Dent R."/>
            <person name="Dutcher S."/>
            <person name="Fernandez E."/>
            <person name="Fukuzawa H."/>
            <person name="Gonzalez-Ballester D."/>
            <person name="Gonzalez-Halphen D."/>
            <person name="Hallmann A."/>
            <person name="Hanikenne M."/>
            <person name="Hippler M."/>
            <person name="Inwood W."/>
            <person name="Jabbari K."/>
            <person name="Kalanon M."/>
            <person name="Kuras R."/>
            <person name="Lefebvre P.A."/>
            <person name="Lemaire S.D."/>
            <person name="Lobanov A.V."/>
            <person name="Lohr M."/>
            <person name="Manuell A."/>
            <person name="Meier I."/>
            <person name="Mets L."/>
            <person name="Mittag M."/>
            <person name="Mittelmeier T."/>
            <person name="Moroney J.V."/>
            <person name="Moseley J."/>
            <person name="Napoli C."/>
            <person name="Nedelcu A.M."/>
            <person name="Niyogi K."/>
            <person name="Novoselov S.V."/>
            <person name="Paulsen I.T."/>
            <person name="Pazour G."/>
            <person name="Purton S."/>
            <person name="Ral J.P."/>
            <person name="Riano-Pachon D.M."/>
            <person name="Riekhof W."/>
            <person name="Rymarquis L."/>
            <person name="Schroda M."/>
            <person name="Stern D."/>
            <person name="Umen J."/>
            <person name="Willows R."/>
            <person name="Wilson N."/>
            <person name="Zimmer S.L."/>
            <person name="Allmer J."/>
            <person name="Balk J."/>
            <person name="Bisova K."/>
            <person name="Chen C.J."/>
            <person name="Elias M."/>
            <person name="Gendler K."/>
            <person name="Hauser C."/>
            <person name="Lamb M.R."/>
            <person name="Ledford H."/>
            <person name="Long J.C."/>
            <person name="Minagawa J."/>
            <person name="Page M.D."/>
            <person name="Pan J."/>
            <person name="Pootakham W."/>
            <person name="Roje S."/>
            <person name="Rose A."/>
            <person name="Stahlberg E."/>
            <person name="Terauchi A.M."/>
            <person name="Yang P."/>
            <person name="Ball S."/>
            <person name="Bowler C."/>
            <person name="Dieckmann C.L."/>
            <person name="Gladyshev V.N."/>
            <person name="Green P."/>
            <person name="Jorgensen R."/>
            <person name="Mayfield S."/>
            <person name="Mueller-Roeber B."/>
            <person name="Rajamani S."/>
            <person name="Sayre R.T."/>
            <person name="Brokstein P."/>
            <person name="Dubchak I."/>
            <person name="Goodstein D."/>
            <person name="Hornick L."/>
            <person name="Huang Y.W."/>
            <person name="Jhaveri J."/>
            <person name="Luo Y."/>
            <person name="Martinez D."/>
            <person name="Ngau W.C."/>
            <person name="Otillar B."/>
            <person name="Poliakov A."/>
            <person name="Porter A."/>
            <person name="Szajkowski L."/>
            <person name="Werner G."/>
            <person name="Zhou K."/>
            <person name="Grigoriev I.V."/>
            <person name="Rokhsar D.S."/>
            <person name="Grossman A.R."/>
        </authorList>
    </citation>
    <scope>NUCLEOTIDE SEQUENCE [LARGE SCALE GENOMIC DNA]</scope>
    <source>
        <strain evidence="3">CC-503</strain>
    </source>
</reference>
<dbReference type="KEGG" id="cre:CHLRE_14g615618v5"/>
<feature type="compositionally biased region" description="Gly residues" evidence="1">
    <location>
        <begin position="52"/>
        <end position="64"/>
    </location>
</feature>
<organism evidence="2 3">
    <name type="scientific">Chlamydomonas reinhardtii</name>
    <name type="common">Chlamydomonas smithii</name>
    <dbReference type="NCBI Taxonomy" id="3055"/>
    <lineage>
        <taxon>Eukaryota</taxon>
        <taxon>Viridiplantae</taxon>
        <taxon>Chlorophyta</taxon>
        <taxon>core chlorophytes</taxon>
        <taxon>Chlorophyceae</taxon>
        <taxon>CS clade</taxon>
        <taxon>Chlamydomonadales</taxon>
        <taxon>Chlamydomonadaceae</taxon>
        <taxon>Chlamydomonas</taxon>
    </lineage>
</organism>
<dbReference type="EMBL" id="CM008975">
    <property type="protein sequence ID" value="PNW73018.1"/>
    <property type="molecule type" value="Genomic_DNA"/>
</dbReference>
<protein>
    <submittedName>
        <fullName evidence="2">Uncharacterized protein</fullName>
    </submittedName>
</protein>
<dbReference type="AlphaFoldDB" id="A0A2K3CXK7"/>
<evidence type="ECO:0000313" key="3">
    <source>
        <dbReference type="Proteomes" id="UP000006906"/>
    </source>
</evidence>
<dbReference type="Proteomes" id="UP000006906">
    <property type="component" value="Chromosome 14"/>
</dbReference>
<name>A0A2K3CXK7_CHLRE</name>
<proteinExistence type="predicted"/>
<feature type="region of interest" description="Disordered" evidence="1">
    <location>
        <begin position="40"/>
        <end position="87"/>
    </location>
</feature>
<sequence>MPGDASDTAAIYGALLKLLIVDRHIRDLHHRDMLSQQQVQLQAPAGPMADDGGSGGQMLPGAGGFRHAKRPLSAATSSLAPPPNGAA</sequence>
<gene>
    <name evidence="2" type="ORF">CHLRE_14g615618v5</name>
</gene>
<dbReference type="GeneID" id="66056198"/>